<name>A0A4S4N0U6_9APHY</name>
<dbReference type="Proteomes" id="UP000308730">
    <property type="component" value="Unassembled WGS sequence"/>
</dbReference>
<feature type="region of interest" description="Disordered" evidence="2">
    <location>
        <begin position="1"/>
        <end position="32"/>
    </location>
</feature>
<evidence type="ECO:0000313" key="4">
    <source>
        <dbReference type="Proteomes" id="UP000308730"/>
    </source>
</evidence>
<dbReference type="Gene3D" id="1.10.287.1490">
    <property type="match status" value="1"/>
</dbReference>
<evidence type="ECO:0000256" key="2">
    <source>
        <dbReference type="SAM" id="MobiDB-lite"/>
    </source>
</evidence>
<dbReference type="AlphaFoldDB" id="A0A4S4N0U6"/>
<feature type="compositionally biased region" description="Basic and acidic residues" evidence="2">
    <location>
        <begin position="1"/>
        <end position="11"/>
    </location>
</feature>
<feature type="compositionally biased region" description="Low complexity" evidence="2">
    <location>
        <begin position="12"/>
        <end position="24"/>
    </location>
</feature>
<feature type="coiled-coil region" evidence="1">
    <location>
        <begin position="636"/>
        <end position="663"/>
    </location>
</feature>
<accession>A0A4S4N0U6</accession>
<feature type="region of interest" description="Disordered" evidence="2">
    <location>
        <begin position="673"/>
        <end position="700"/>
    </location>
</feature>
<reference evidence="3 4" key="1">
    <citation type="submission" date="2019-02" db="EMBL/GenBank/DDBJ databases">
        <title>Genome sequencing of the rare red list fungi Antrodiella citrinella (Flaviporus citrinellus).</title>
        <authorList>
            <person name="Buettner E."/>
            <person name="Kellner H."/>
        </authorList>
    </citation>
    <scope>NUCLEOTIDE SEQUENCE [LARGE SCALE GENOMIC DNA]</scope>
    <source>
        <strain evidence="3 4">DSM 108506</strain>
    </source>
</reference>
<dbReference type="EMBL" id="SGPM01000042">
    <property type="protein sequence ID" value="THH31607.1"/>
    <property type="molecule type" value="Genomic_DNA"/>
</dbReference>
<keyword evidence="4" id="KW-1185">Reference proteome</keyword>
<dbReference type="OrthoDB" id="3331462at2759"/>
<protein>
    <submittedName>
        <fullName evidence="3">Uncharacterized protein</fullName>
    </submittedName>
</protein>
<organism evidence="3 4">
    <name type="scientific">Antrodiella citrinella</name>
    <dbReference type="NCBI Taxonomy" id="2447956"/>
    <lineage>
        <taxon>Eukaryota</taxon>
        <taxon>Fungi</taxon>
        <taxon>Dikarya</taxon>
        <taxon>Basidiomycota</taxon>
        <taxon>Agaricomycotina</taxon>
        <taxon>Agaricomycetes</taxon>
        <taxon>Polyporales</taxon>
        <taxon>Steccherinaceae</taxon>
        <taxon>Antrodiella</taxon>
    </lineage>
</organism>
<evidence type="ECO:0000313" key="3">
    <source>
        <dbReference type="EMBL" id="THH31607.1"/>
    </source>
</evidence>
<evidence type="ECO:0000256" key="1">
    <source>
        <dbReference type="SAM" id="Coils"/>
    </source>
</evidence>
<keyword evidence="1" id="KW-0175">Coiled coil</keyword>
<proteinExistence type="predicted"/>
<sequence>MLSELRLDTHSRSSPSLTLSPPGLRQTRDTCAGPSARRSLECAVRSAIKRSHVVAVSKLSRPKEIRSIVRVADSFKHTFRFRHGKSSYSCCADKSIHFVSARTNLAHARQALVNTSLFQEAIEAPAAVPTQDVLPDIPSCIETIPSALAESAAELERSRCEVLALKTLLQQRESEIDAVNASLVHAQSDLISAAQRCDTLQASLDTYIHQDADVSASDSSLAGIQGQVEELSHLLADELCDEIVSLEFCEGDSLIFTSPESSHSEDRTNPLEVVVQDMFREHDAAKARLTVVTQERDDATTKLRHSYALLQAKREAVHQIETMQIIDSHHTARISELEADLASAQAENRTTSERVTGLESLLTDVSSRLDHSRDVVNHFARRCDHLQATHDWIKLETHFELAQFKKEASAARQEAAAAKHALSMKEITHTTAIADAQDQVRSVSEKIFTAYDYLESRLTGAQEDLAAAKQEVAAERSIKTTLLERFVALNATHDALVVRHDEVTEQLRSYIKRLTSVQKAFDSQKCTSQRRTAKMLELVHVAKDFRAKHAAAVEEIASLQQAMEVAQSGPVPPPVITTSPVDLQEQLDQERCAKGVQIARCLEFKEQVALRAEQIKQISKDLEVSRLQMRSYQHHNQAMVREREETLKKATELREERDALIDHLEWYVDTYGMPPEEEEEDPENRDHDSAYDTSDDEGHSVLSTPVYVLSPLSRLIAVDSEDSDGLPASAQGRIQEVKKERKFRVSNREELRRQALLKARVSYFEETAL</sequence>
<gene>
    <name evidence="3" type="ORF">EUX98_g2569</name>
</gene>
<comment type="caution">
    <text evidence="3">The sequence shown here is derived from an EMBL/GenBank/DDBJ whole genome shotgun (WGS) entry which is preliminary data.</text>
</comment>